<evidence type="ECO:0000313" key="4">
    <source>
        <dbReference type="Proteomes" id="UP000278855"/>
    </source>
</evidence>
<reference evidence="4" key="2">
    <citation type="submission" date="2018-11" db="EMBL/GenBank/DDBJ databases">
        <title>Shewanella sp. R106.</title>
        <authorList>
            <person name="Hwang Y.J."/>
            <person name="Hwang C.Y."/>
        </authorList>
    </citation>
    <scope>NUCLEOTIDE SEQUENCE [LARGE SCALE GENOMIC DNA]</scope>
    <source>
        <strain evidence="4">R106</strain>
    </source>
</reference>
<protein>
    <recommendedName>
        <fullName evidence="5">Transposase</fullName>
    </recommendedName>
</protein>
<dbReference type="OrthoDB" id="6321985at2"/>
<evidence type="ECO:0000313" key="3">
    <source>
        <dbReference type="Proteomes" id="UP000273778"/>
    </source>
</evidence>
<evidence type="ECO:0008006" key="5">
    <source>
        <dbReference type="Google" id="ProtNLM"/>
    </source>
</evidence>
<dbReference type="AlphaFoldDB" id="A0A3N4EUL8"/>
<evidence type="ECO:0000313" key="1">
    <source>
        <dbReference type="EMBL" id="AZG35371.1"/>
    </source>
</evidence>
<name>A0A3N4EUL8_9GAMM</name>
<dbReference type="Proteomes" id="UP000278855">
    <property type="component" value="Unassembled WGS sequence"/>
</dbReference>
<sequence length="60" mass="7321">MVKKYGPFEAYIPKYCTRLNFRQLLWHCQLNQSISRRGSGWINSPMERFFRSLKRNESNH</sequence>
<dbReference type="EMBL" id="RKKB01000002">
    <property type="protein sequence ID" value="RPA32824.1"/>
    <property type="molecule type" value="Genomic_DNA"/>
</dbReference>
<keyword evidence="3" id="KW-1185">Reference proteome</keyword>
<dbReference type="Proteomes" id="UP000273778">
    <property type="component" value="Chromosome"/>
</dbReference>
<dbReference type="KEGG" id="spsr:EGC80_10850"/>
<organism evidence="2 4">
    <name type="scientific">Shewanella psychromarinicola</name>
    <dbReference type="NCBI Taxonomy" id="2487742"/>
    <lineage>
        <taxon>Bacteria</taxon>
        <taxon>Pseudomonadati</taxon>
        <taxon>Pseudomonadota</taxon>
        <taxon>Gammaproteobacteria</taxon>
        <taxon>Alteromonadales</taxon>
        <taxon>Shewanellaceae</taxon>
        <taxon>Shewanella</taxon>
    </lineage>
</organism>
<dbReference type="EMBL" id="CP034073">
    <property type="protein sequence ID" value="AZG35371.1"/>
    <property type="molecule type" value="Genomic_DNA"/>
</dbReference>
<gene>
    <name evidence="2" type="ORF">EGC77_05470</name>
    <name evidence="1" type="ORF">EGC80_10850</name>
</gene>
<accession>A0A3N4EUL8</accession>
<evidence type="ECO:0000313" key="2">
    <source>
        <dbReference type="EMBL" id="RPA32824.1"/>
    </source>
</evidence>
<reference evidence="2" key="3">
    <citation type="submission" date="2018-11" db="EMBL/GenBank/DDBJ databases">
        <authorList>
            <person name="Hwang Y.J."/>
            <person name="Hwang C.Y."/>
        </authorList>
    </citation>
    <scope>NUCLEOTIDE SEQUENCE</scope>
    <source>
        <strain evidence="2">R106</strain>
    </source>
</reference>
<reference evidence="1 3" key="1">
    <citation type="submission" date="2018-11" db="EMBL/GenBank/DDBJ databases">
        <title>Shewanella sp. M2.</title>
        <authorList>
            <person name="Hwang Y.J."/>
            <person name="Hwang C.Y."/>
        </authorList>
    </citation>
    <scope>NUCLEOTIDE SEQUENCE [LARGE SCALE GENOMIC DNA]</scope>
    <source>
        <strain evidence="1 3">M2</strain>
    </source>
</reference>
<proteinExistence type="predicted"/>